<evidence type="ECO:0000313" key="1">
    <source>
        <dbReference type="EMBL" id="CUX08948.1"/>
    </source>
</evidence>
<dbReference type="EMBL" id="FBWC01000002">
    <property type="protein sequence ID" value="CUX08948.1"/>
    <property type="molecule type" value="Genomic_DNA"/>
</dbReference>
<evidence type="ECO:0000313" key="2">
    <source>
        <dbReference type="Proteomes" id="UP000191897"/>
    </source>
</evidence>
<dbReference type="Proteomes" id="UP000191897">
    <property type="component" value="Unassembled WGS sequence"/>
</dbReference>
<accession>A0A1S7NLV3</accession>
<gene>
    <name evidence="1" type="ORF">AGR4C_Cc100103</name>
</gene>
<protein>
    <submittedName>
        <fullName evidence="1">Uncharacterized protein</fullName>
    </submittedName>
</protein>
<sequence>MRKKHGVKAVNNWKDYIFVIYINKLCN</sequence>
<name>A0A1S7NLV3_AGRTU</name>
<reference evidence="1 2" key="1">
    <citation type="submission" date="2016-01" db="EMBL/GenBank/DDBJ databases">
        <authorList>
            <person name="Oliw E.H."/>
        </authorList>
    </citation>
    <scope>NUCLEOTIDE SEQUENCE [LARGE SCALE GENOMIC DNA]</scope>
    <source>
        <strain evidence="1 2">Kerr 14</strain>
    </source>
</reference>
<dbReference type="AlphaFoldDB" id="A0A1S7NLV3"/>
<organism evidence="1 2">
    <name type="scientific">Agrobacterium tumefaciens str. Kerr 14</name>
    <dbReference type="NCBI Taxonomy" id="1183424"/>
    <lineage>
        <taxon>Bacteria</taxon>
        <taxon>Pseudomonadati</taxon>
        <taxon>Pseudomonadota</taxon>
        <taxon>Alphaproteobacteria</taxon>
        <taxon>Hyphomicrobiales</taxon>
        <taxon>Rhizobiaceae</taxon>
        <taxon>Rhizobium/Agrobacterium group</taxon>
        <taxon>Agrobacterium</taxon>
        <taxon>Agrobacterium tumefaciens complex</taxon>
    </lineage>
</organism>
<proteinExistence type="predicted"/>